<name>A0ABQ6CB28_9HYPH</name>
<dbReference type="Pfam" id="PF00563">
    <property type="entry name" value="EAL"/>
    <property type="match status" value="1"/>
</dbReference>
<dbReference type="InterPro" id="IPR000160">
    <property type="entry name" value="GGDEF_dom"/>
</dbReference>
<gene>
    <name evidence="2" type="ORF">GCM10007874_03750</name>
</gene>
<dbReference type="EMBL" id="BSPC01000005">
    <property type="protein sequence ID" value="GLS17360.1"/>
    <property type="molecule type" value="Genomic_DNA"/>
</dbReference>
<dbReference type="SUPFAM" id="SSF141868">
    <property type="entry name" value="EAL domain-like"/>
    <property type="match status" value="1"/>
</dbReference>
<dbReference type="Gene3D" id="3.30.70.270">
    <property type="match status" value="1"/>
</dbReference>
<comment type="caution">
    <text evidence="2">The sequence shown here is derived from an EMBL/GenBank/DDBJ whole genome shotgun (WGS) entry which is preliminary data.</text>
</comment>
<dbReference type="Gene3D" id="3.30.450.20">
    <property type="entry name" value="PAS domain"/>
    <property type="match status" value="1"/>
</dbReference>
<dbReference type="InterPro" id="IPR029787">
    <property type="entry name" value="Nucleotide_cyclase"/>
</dbReference>
<dbReference type="InterPro" id="IPR050706">
    <property type="entry name" value="Cyclic-di-GMP_PDE-like"/>
</dbReference>
<sequence>MFDSAVPGFGTCVEKAKLDPRALLIALGQASYEWCLETDRLAWSAGAAKVLGVYDESAIASGKAFAGLIDLDTPGGRHEAMIQGFSGGPVEGVPYCLRYAYRPHGTGKKRWIEDRGRWFAGPDGRPANARGLVRVVAECADEETGALRGPTGGILDHGFAASLAKACESGRQAGLFLVSIDGLGRIHAEFGPVVADAVSAQVMRGLRAVLRIGDSLASVADGKFALVFSGCGAEDLPQAAERLHRAVGRVRIEAGQGEIGPTVSIGGVHIAPASVDAGTALHAAQCALDRCERETPGSFAAFAEDDARIAAAGAAQRLAAALNEERIFLAFEPVLRARQAGPALFRARAFIRGASGVAPWQLAHLTPDCDRALARRFALRLIDLAGAALSRHPGAEVMLPLPVVVEPPRRSGNAYDRLTIELDEALAKADLHNNGRYCRAILSSGARLAVAGFGGGHLSFADLKGLGVSHVTLNGALVETAGQVAQGRYALRRLIEAAISQDIGIGAEWVDDETIARQLAGWGCDGLLGTVAGPLRLDLPRLRGAGRQTPMALTGT</sequence>
<dbReference type="SUPFAM" id="SSF55073">
    <property type="entry name" value="Nucleotide cyclase"/>
    <property type="match status" value="1"/>
</dbReference>
<evidence type="ECO:0000313" key="3">
    <source>
        <dbReference type="Proteomes" id="UP001156882"/>
    </source>
</evidence>
<dbReference type="PROSITE" id="PS50887">
    <property type="entry name" value="GGDEF"/>
    <property type="match status" value="1"/>
</dbReference>
<proteinExistence type="predicted"/>
<dbReference type="InterPro" id="IPR043128">
    <property type="entry name" value="Rev_trsase/Diguanyl_cyclase"/>
</dbReference>
<feature type="domain" description="GGDEF" evidence="1">
    <location>
        <begin position="171"/>
        <end position="304"/>
    </location>
</feature>
<evidence type="ECO:0000313" key="2">
    <source>
        <dbReference type="EMBL" id="GLS17360.1"/>
    </source>
</evidence>
<dbReference type="Pfam" id="PF00990">
    <property type="entry name" value="GGDEF"/>
    <property type="match status" value="1"/>
</dbReference>
<dbReference type="PANTHER" id="PTHR33121:SF79">
    <property type="entry name" value="CYCLIC DI-GMP PHOSPHODIESTERASE PDED-RELATED"/>
    <property type="match status" value="1"/>
</dbReference>
<dbReference type="Gene3D" id="3.20.20.450">
    <property type="entry name" value="EAL domain"/>
    <property type="match status" value="1"/>
</dbReference>
<dbReference type="RefSeq" id="WP_284310184.1">
    <property type="nucleotide sequence ID" value="NZ_BSPC01000005.1"/>
</dbReference>
<dbReference type="SMART" id="SM00267">
    <property type="entry name" value="GGDEF"/>
    <property type="match status" value="1"/>
</dbReference>
<reference evidence="3" key="1">
    <citation type="journal article" date="2019" name="Int. J. Syst. Evol. Microbiol.">
        <title>The Global Catalogue of Microorganisms (GCM) 10K type strain sequencing project: providing services to taxonomists for standard genome sequencing and annotation.</title>
        <authorList>
            <consortium name="The Broad Institute Genomics Platform"/>
            <consortium name="The Broad Institute Genome Sequencing Center for Infectious Disease"/>
            <person name="Wu L."/>
            <person name="Ma J."/>
        </authorList>
    </citation>
    <scope>NUCLEOTIDE SEQUENCE [LARGE SCALE GENOMIC DNA]</scope>
    <source>
        <strain evidence="3">NBRC 101365</strain>
    </source>
</reference>
<dbReference type="PANTHER" id="PTHR33121">
    <property type="entry name" value="CYCLIC DI-GMP PHOSPHODIESTERASE PDEF"/>
    <property type="match status" value="1"/>
</dbReference>
<dbReference type="InterPro" id="IPR001633">
    <property type="entry name" value="EAL_dom"/>
</dbReference>
<accession>A0ABQ6CB28</accession>
<dbReference type="InterPro" id="IPR035919">
    <property type="entry name" value="EAL_sf"/>
</dbReference>
<evidence type="ECO:0000259" key="1">
    <source>
        <dbReference type="PROSITE" id="PS50887"/>
    </source>
</evidence>
<dbReference type="Proteomes" id="UP001156882">
    <property type="component" value="Unassembled WGS sequence"/>
</dbReference>
<organism evidence="2 3">
    <name type="scientific">Labrys miyagiensis</name>
    <dbReference type="NCBI Taxonomy" id="346912"/>
    <lineage>
        <taxon>Bacteria</taxon>
        <taxon>Pseudomonadati</taxon>
        <taxon>Pseudomonadota</taxon>
        <taxon>Alphaproteobacteria</taxon>
        <taxon>Hyphomicrobiales</taxon>
        <taxon>Xanthobacteraceae</taxon>
        <taxon>Labrys</taxon>
    </lineage>
</organism>
<keyword evidence="3" id="KW-1185">Reference proteome</keyword>
<protein>
    <submittedName>
        <fullName evidence="2">GGDEF-domain containing protein</fullName>
    </submittedName>
</protein>